<dbReference type="NCBIfam" id="NF004127">
    <property type="entry name" value="PRK05617.1"/>
    <property type="match status" value="1"/>
</dbReference>
<dbReference type="InterPro" id="IPR045004">
    <property type="entry name" value="ECH_dom"/>
</dbReference>
<sequence>MVDIIHSQLSEWEKEKNIVAVILEGAGDKAFCAGGDIRALYESMVQNPGGPNPFAEAFFEREYRLDYKIHKYSKPIICWVDGITMGGGVGLMLGCDYRFSTERTRFAMPEIGVGLFPDVGFTYFIDKLPKNIGLYLMLTATQLNAADTQLVGLTNNYISVTAKDSFTKAITELDWSDDLQKNSELLDLCIQNFKEKPLSKEGFPESQLESRLESVQALMSADNLVDVTKNILSNFTQDEWFKRGIKGLVNGCPTSAHIIWEQSNFEKSINLKEVFKFELDLAIQVTRHPDFTEGIRAVIIEKDNQPQWSYADINNLPRGWIEEHLEPAWNKNPLDDLEN</sequence>
<accession>A0A381ZZV4</accession>
<dbReference type="Pfam" id="PF16113">
    <property type="entry name" value="ECH_2"/>
    <property type="match status" value="1"/>
</dbReference>
<proteinExistence type="predicted"/>
<name>A0A381ZZV4_9ZZZZ</name>
<feature type="domain" description="Enoyl-CoA hydratase/isomerase" evidence="4">
    <location>
        <begin position="1"/>
        <end position="324"/>
    </location>
</feature>
<dbReference type="GO" id="GO:0003860">
    <property type="term" value="F:3-hydroxyisobutyryl-CoA hydrolase activity"/>
    <property type="evidence" value="ECO:0007669"/>
    <property type="project" value="UniProtKB-EC"/>
</dbReference>
<dbReference type="CDD" id="cd06558">
    <property type="entry name" value="crotonase-like"/>
    <property type="match status" value="1"/>
</dbReference>
<reference evidence="5" key="1">
    <citation type="submission" date="2018-05" db="EMBL/GenBank/DDBJ databases">
        <authorList>
            <person name="Lanie J.A."/>
            <person name="Ng W.-L."/>
            <person name="Kazmierczak K.M."/>
            <person name="Andrzejewski T.M."/>
            <person name="Davidsen T.M."/>
            <person name="Wayne K.J."/>
            <person name="Tettelin H."/>
            <person name="Glass J.I."/>
            <person name="Rusch D."/>
            <person name="Podicherti R."/>
            <person name="Tsui H.-C.T."/>
            <person name="Winkler M.E."/>
        </authorList>
    </citation>
    <scope>NUCLEOTIDE SEQUENCE</scope>
</reference>
<dbReference type="EMBL" id="UINC01023190">
    <property type="protein sequence ID" value="SVA94357.1"/>
    <property type="molecule type" value="Genomic_DNA"/>
</dbReference>
<keyword evidence="3" id="KW-0378">Hydrolase</keyword>
<dbReference type="PANTHER" id="PTHR43176:SF3">
    <property type="entry name" value="3-HYDROXYISOBUTYRYL-COA HYDROLASE, MITOCHONDRIAL"/>
    <property type="match status" value="1"/>
</dbReference>
<dbReference type="SUPFAM" id="SSF52096">
    <property type="entry name" value="ClpP/crotonase"/>
    <property type="match status" value="1"/>
</dbReference>
<evidence type="ECO:0000256" key="1">
    <source>
        <dbReference type="ARBA" id="ARBA00001709"/>
    </source>
</evidence>
<comment type="catalytic activity">
    <reaction evidence="1">
        <text>3-hydroxy-2-methylpropanoyl-CoA + H2O = 3-hydroxy-2-methylpropanoate + CoA + H(+)</text>
        <dbReference type="Rhea" id="RHEA:20888"/>
        <dbReference type="ChEBI" id="CHEBI:11805"/>
        <dbReference type="ChEBI" id="CHEBI:15377"/>
        <dbReference type="ChEBI" id="CHEBI:15378"/>
        <dbReference type="ChEBI" id="CHEBI:57287"/>
        <dbReference type="ChEBI" id="CHEBI:57340"/>
        <dbReference type="EC" id="3.1.2.4"/>
    </reaction>
</comment>
<dbReference type="GO" id="GO:0006574">
    <property type="term" value="P:L-valine catabolic process"/>
    <property type="evidence" value="ECO:0007669"/>
    <property type="project" value="TreeGrafter"/>
</dbReference>
<dbReference type="Gene3D" id="3.90.226.10">
    <property type="entry name" value="2-enoyl-CoA Hydratase, Chain A, domain 1"/>
    <property type="match status" value="1"/>
</dbReference>
<dbReference type="AlphaFoldDB" id="A0A381ZZV4"/>
<evidence type="ECO:0000256" key="3">
    <source>
        <dbReference type="ARBA" id="ARBA00022801"/>
    </source>
</evidence>
<evidence type="ECO:0000259" key="4">
    <source>
        <dbReference type="Pfam" id="PF16113"/>
    </source>
</evidence>
<dbReference type="InterPro" id="IPR029045">
    <property type="entry name" value="ClpP/crotonase-like_dom_sf"/>
</dbReference>
<evidence type="ECO:0000313" key="5">
    <source>
        <dbReference type="EMBL" id="SVA94357.1"/>
    </source>
</evidence>
<organism evidence="5">
    <name type="scientific">marine metagenome</name>
    <dbReference type="NCBI Taxonomy" id="408172"/>
    <lineage>
        <taxon>unclassified sequences</taxon>
        <taxon>metagenomes</taxon>
        <taxon>ecological metagenomes</taxon>
    </lineage>
</organism>
<dbReference type="PANTHER" id="PTHR43176">
    <property type="entry name" value="3-HYDROXYISOBUTYRYL-COA HYDROLASE-RELATED"/>
    <property type="match status" value="1"/>
</dbReference>
<protein>
    <recommendedName>
        <fullName evidence="2">3-hydroxyisobutyryl-CoA hydrolase</fullName>
        <ecNumber evidence="2">3.1.2.4</ecNumber>
    </recommendedName>
</protein>
<gene>
    <name evidence="5" type="ORF">METZ01_LOCUS147211</name>
</gene>
<evidence type="ECO:0000256" key="2">
    <source>
        <dbReference type="ARBA" id="ARBA00011915"/>
    </source>
</evidence>
<dbReference type="EC" id="3.1.2.4" evidence="2"/>
<dbReference type="GO" id="GO:0005829">
    <property type="term" value="C:cytosol"/>
    <property type="evidence" value="ECO:0007669"/>
    <property type="project" value="TreeGrafter"/>
</dbReference>
<dbReference type="InterPro" id="IPR032259">
    <property type="entry name" value="HIBYL-CoA-H"/>
</dbReference>